<dbReference type="AlphaFoldDB" id="A0A3G8M2Y6"/>
<gene>
    <name evidence="2" type="ORF">EHO51_00075</name>
</gene>
<dbReference type="Pfam" id="PF11149">
    <property type="entry name" value="DUF2924"/>
    <property type="match status" value="1"/>
</dbReference>
<feature type="compositionally biased region" description="Polar residues" evidence="1">
    <location>
        <begin position="211"/>
        <end position="229"/>
    </location>
</feature>
<sequence>MLLFTTEENMQKLTDNQLIVLSKAAARDDGVAVAPHGMGKAAAAKVGSSLVARKLMRESLSKRGMLDTELTRIAAMNIEELREMWREKRKHEPPAALTKDFMARALAHRLQEERLGGLEPSLRRLLATVAKKGSAPSRRLKIGSVIVREYQGKAQEVLVVPGGFCWEGRVYPSLSTIALKITGTNWNGPRFFGLRGAEESERLQDAEKTIQSRALPTRSSIRPSRNTPEPTIPARPSSGDTRAAGSPTFSRGRSA</sequence>
<reference evidence="2 3" key="1">
    <citation type="submission" date="2018-11" db="EMBL/GenBank/DDBJ databases">
        <title>Genome squencing of methanotrophic bacteria isolated from alkaline groundwater in Korea.</title>
        <authorList>
            <person name="Nguyen L.N."/>
        </authorList>
    </citation>
    <scope>NUCLEOTIDE SEQUENCE [LARGE SCALE GENOMIC DNA]</scope>
    <source>
        <strain evidence="2 3">GW6</strain>
    </source>
</reference>
<evidence type="ECO:0000256" key="1">
    <source>
        <dbReference type="SAM" id="MobiDB-lite"/>
    </source>
</evidence>
<proteinExistence type="predicted"/>
<dbReference type="Proteomes" id="UP000273982">
    <property type="component" value="Chromosome"/>
</dbReference>
<evidence type="ECO:0000313" key="2">
    <source>
        <dbReference type="EMBL" id="AZG75278.1"/>
    </source>
</evidence>
<accession>A0A3G8M2Y6</accession>
<feature type="region of interest" description="Disordered" evidence="1">
    <location>
        <begin position="208"/>
        <end position="255"/>
    </location>
</feature>
<dbReference type="EMBL" id="CP034086">
    <property type="protein sequence ID" value="AZG75278.1"/>
    <property type="molecule type" value="Genomic_DNA"/>
</dbReference>
<dbReference type="InterPro" id="IPR021322">
    <property type="entry name" value="DUF2924"/>
</dbReference>
<dbReference type="KEGG" id="mros:EHO51_00075"/>
<protein>
    <submittedName>
        <fullName evidence="2">DUF2924 domain-containing protein</fullName>
    </submittedName>
</protein>
<name>A0A3G8M2Y6_9HYPH</name>
<evidence type="ECO:0000313" key="3">
    <source>
        <dbReference type="Proteomes" id="UP000273982"/>
    </source>
</evidence>
<organism evidence="2 3">
    <name type="scientific">Methylocystis rosea</name>
    <dbReference type="NCBI Taxonomy" id="173366"/>
    <lineage>
        <taxon>Bacteria</taxon>
        <taxon>Pseudomonadati</taxon>
        <taxon>Pseudomonadota</taxon>
        <taxon>Alphaproteobacteria</taxon>
        <taxon>Hyphomicrobiales</taxon>
        <taxon>Methylocystaceae</taxon>
        <taxon>Methylocystis</taxon>
    </lineage>
</organism>